<gene>
    <name evidence="1" type="ORF">IV454_00690</name>
</gene>
<proteinExistence type="predicted"/>
<evidence type="ECO:0000313" key="1">
    <source>
        <dbReference type="EMBL" id="QPI50193.1"/>
    </source>
</evidence>
<dbReference type="EMBL" id="CP065053">
    <property type="protein sequence ID" value="QPI50193.1"/>
    <property type="molecule type" value="Genomic_DNA"/>
</dbReference>
<keyword evidence="2" id="KW-1185">Reference proteome</keyword>
<dbReference type="RefSeq" id="WP_206089755.1">
    <property type="nucleotide sequence ID" value="NZ_CP065053.1"/>
</dbReference>
<reference evidence="1 2" key="1">
    <citation type="submission" date="2020-11" db="EMBL/GenBank/DDBJ databases">
        <authorList>
            <person name="Sun Q."/>
        </authorList>
    </citation>
    <scope>NUCLEOTIDE SEQUENCE [LARGE SCALE GENOMIC DNA]</scope>
    <source>
        <strain evidence="1 2">P8398</strain>
    </source>
</reference>
<evidence type="ECO:0008006" key="3">
    <source>
        <dbReference type="Google" id="ProtNLM"/>
    </source>
</evidence>
<organism evidence="1 2">
    <name type="scientific">Massilia antarctica</name>
    <dbReference type="NCBI Taxonomy" id="2765360"/>
    <lineage>
        <taxon>Bacteria</taxon>
        <taxon>Pseudomonadati</taxon>
        <taxon>Pseudomonadota</taxon>
        <taxon>Betaproteobacteria</taxon>
        <taxon>Burkholderiales</taxon>
        <taxon>Oxalobacteraceae</taxon>
        <taxon>Telluria group</taxon>
        <taxon>Massilia</taxon>
    </lineage>
</organism>
<evidence type="ECO:0000313" key="2">
    <source>
        <dbReference type="Proteomes" id="UP000662888"/>
    </source>
</evidence>
<sequence>MAGTRLAILSALLCVGCHKQVATSDPSEQYPESPRVIEESGDGRQYVAALETALRSADRIVVSEHSNVDDVLDPDTQPQRPVGYTPTIYISHELSAIERKNFLTAIRKMPAATQNGEPACVFEPHHTIAFYQGKVLTSTMRICFQCGQVEWNGTTKMRPSSLVPTIETVLSHFGMKAERDWPALAKVSPK</sequence>
<name>A0AA49A862_9BURK</name>
<protein>
    <recommendedName>
        <fullName evidence="3">Lipoprotein</fullName>
    </recommendedName>
</protein>
<dbReference type="Proteomes" id="UP000662888">
    <property type="component" value="Chromosome"/>
</dbReference>
<accession>A0AA49A862</accession>